<keyword evidence="1" id="KW-0456">Lyase</keyword>
<dbReference type="InterPro" id="IPR032465">
    <property type="entry name" value="ACMSD"/>
</dbReference>
<comment type="caution">
    <text evidence="3">The sequence shown here is derived from an EMBL/GenBank/DDBJ whole genome shotgun (WGS) entry which is preliminary data.</text>
</comment>
<keyword evidence="4" id="KW-1185">Reference proteome</keyword>
<organism evidence="3 4">
    <name type="scientific">Dactylosporangium siamense</name>
    <dbReference type="NCBI Taxonomy" id="685454"/>
    <lineage>
        <taxon>Bacteria</taxon>
        <taxon>Bacillati</taxon>
        <taxon>Actinomycetota</taxon>
        <taxon>Actinomycetes</taxon>
        <taxon>Micromonosporales</taxon>
        <taxon>Micromonosporaceae</taxon>
        <taxon>Dactylosporangium</taxon>
    </lineage>
</organism>
<evidence type="ECO:0000313" key="4">
    <source>
        <dbReference type="Proteomes" id="UP000660611"/>
    </source>
</evidence>
<dbReference type="SUPFAM" id="SSF51556">
    <property type="entry name" value="Metallo-dependent hydrolases"/>
    <property type="match status" value="1"/>
</dbReference>
<evidence type="ECO:0000259" key="2">
    <source>
        <dbReference type="Pfam" id="PF04909"/>
    </source>
</evidence>
<evidence type="ECO:0000313" key="3">
    <source>
        <dbReference type="EMBL" id="GIG52549.1"/>
    </source>
</evidence>
<dbReference type="InterPro" id="IPR032466">
    <property type="entry name" value="Metal_Hydrolase"/>
</dbReference>
<accession>A0A919PY94</accession>
<dbReference type="AlphaFoldDB" id="A0A919PY94"/>
<dbReference type="RefSeq" id="WP_203854130.1">
    <property type="nucleotide sequence ID" value="NZ_BAAAVW010000039.1"/>
</dbReference>
<dbReference type="Proteomes" id="UP000660611">
    <property type="component" value="Unassembled WGS sequence"/>
</dbReference>
<dbReference type="PANTHER" id="PTHR21240:SF19">
    <property type="entry name" value="CATALYTIC_ HYDROLASE"/>
    <property type="match status" value="1"/>
</dbReference>
<proteinExistence type="predicted"/>
<dbReference type="EMBL" id="BONQ01000182">
    <property type="protein sequence ID" value="GIG52549.1"/>
    <property type="molecule type" value="Genomic_DNA"/>
</dbReference>
<dbReference type="InterPro" id="IPR006680">
    <property type="entry name" value="Amidohydro-rel"/>
</dbReference>
<name>A0A919PY94_9ACTN</name>
<gene>
    <name evidence="3" type="ORF">Dsi01nite_105900</name>
</gene>
<feature type="domain" description="Amidohydrolase-related" evidence="2">
    <location>
        <begin position="45"/>
        <end position="289"/>
    </location>
</feature>
<dbReference type="Pfam" id="PF04909">
    <property type="entry name" value="Amidohydro_2"/>
    <property type="match status" value="1"/>
</dbReference>
<dbReference type="Gene3D" id="3.20.20.140">
    <property type="entry name" value="Metal-dependent hydrolases"/>
    <property type="match status" value="1"/>
</dbReference>
<dbReference type="GO" id="GO:0016831">
    <property type="term" value="F:carboxy-lyase activity"/>
    <property type="evidence" value="ECO:0007669"/>
    <property type="project" value="InterPro"/>
</dbReference>
<sequence length="298" mass="33345">MPRPTDIGVIDLMMGIPKGPGDDSWRRFLGTQLRDQESRETYRFPAEYMYKSLPDQRFSTDGAAAVLGEMDRFGVERGMITVSFDDELAVAALKDHPERFLGAFPVDPNAGMEGVRALRRAVEELGVVAASAMPSGLNPPVPINDKRFYPLYAACVDLDIPIFVCAGVPGPRIPFAAQEVALIDEVCWYFPELRFVTRHGCEPWVDLAVKLLLKWPNLYYSTSAFAPKYYPRQILDFANTRGADKVLYAGYFPMGLSLERIFTELDDLPLHDGVWEKFLRTNALRVLGLDRSGRGTAA</sequence>
<evidence type="ECO:0000256" key="1">
    <source>
        <dbReference type="ARBA" id="ARBA00023239"/>
    </source>
</evidence>
<protein>
    <recommendedName>
        <fullName evidence="2">Amidohydrolase-related domain-containing protein</fullName>
    </recommendedName>
</protein>
<dbReference type="GO" id="GO:0016787">
    <property type="term" value="F:hydrolase activity"/>
    <property type="evidence" value="ECO:0007669"/>
    <property type="project" value="InterPro"/>
</dbReference>
<reference evidence="3" key="1">
    <citation type="submission" date="2021-01" db="EMBL/GenBank/DDBJ databases">
        <title>Whole genome shotgun sequence of Dactylosporangium siamense NBRC 106093.</title>
        <authorList>
            <person name="Komaki H."/>
            <person name="Tamura T."/>
        </authorList>
    </citation>
    <scope>NUCLEOTIDE SEQUENCE</scope>
    <source>
        <strain evidence="3">NBRC 106093</strain>
    </source>
</reference>
<dbReference type="PANTHER" id="PTHR21240">
    <property type="entry name" value="2-AMINO-3-CARBOXYLMUCONATE-6-SEMIALDEHYDE DECARBOXYLASE"/>
    <property type="match status" value="1"/>
</dbReference>